<organism evidence="2 3">
    <name type="scientific">Kitasatospora saccharophila</name>
    <dbReference type="NCBI Taxonomy" id="407973"/>
    <lineage>
        <taxon>Bacteria</taxon>
        <taxon>Bacillati</taxon>
        <taxon>Actinomycetota</taxon>
        <taxon>Actinomycetes</taxon>
        <taxon>Kitasatosporales</taxon>
        <taxon>Streptomycetaceae</taxon>
        <taxon>Kitasatospora</taxon>
    </lineage>
</organism>
<dbReference type="RefSeq" id="WP_344553439.1">
    <property type="nucleotide sequence ID" value="NZ_BAAANS010000024.1"/>
</dbReference>
<name>A0ABP5ILT4_9ACTN</name>
<dbReference type="EMBL" id="BAAANS010000024">
    <property type="protein sequence ID" value="GAA2102872.1"/>
    <property type="molecule type" value="Genomic_DNA"/>
</dbReference>
<keyword evidence="1" id="KW-1133">Transmembrane helix</keyword>
<gene>
    <name evidence="2" type="ORF">GCM10009759_37760</name>
</gene>
<accession>A0ABP5ILT4</accession>
<comment type="caution">
    <text evidence="2">The sequence shown here is derived from an EMBL/GenBank/DDBJ whole genome shotgun (WGS) entry which is preliminary data.</text>
</comment>
<dbReference type="Proteomes" id="UP001500897">
    <property type="component" value="Unassembled WGS sequence"/>
</dbReference>
<evidence type="ECO:0000256" key="1">
    <source>
        <dbReference type="SAM" id="Phobius"/>
    </source>
</evidence>
<evidence type="ECO:0008006" key="4">
    <source>
        <dbReference type="Google" id="ProtNLM"/>
    </source>
</evidence>
<protein>
    <recommendedName>
        <fullName evidence="4">DUF3592 domain-containing protein</fullName>
    </recommendedName>
</protein>
<evidence type="ECO:0000313" key="3">
    <source>
        <dbReference type="Proteomes" id="UP001500897"/>
    </source>
</evidence>
<keyword evidence="1" id="KW-0812">Transmembrane</keyword>
<sequence>MGRNRALGLLVGPILLLAGLLWASYHLVTHVRYAGAPQVRATVLTAHYEQDGRGVHARRIVLAVPAAVPLDNLSSAPEGLRPGDTVTALTRPGHALLPGQLRWSLLLLPSCFVLVGLAGTATGVMHRWENPPPRPADPEAWE</sequence>
<feature type="transmembrane region" description="Helical" evidence="1">
    <location>
        <begin position="103"/>
        <end position="124"/>
    </location>
</feature>
<keyword evidence="1" id="KW-0472">Membrane</keyword>
<reference evidence="3" key="1">
    <citation type="journal article" date="2019" name="Int. J. Syst. Evol. Microbiol.">
        <title>The Global Catalogue of Microorganisms (GCM) 10K type strain sequencing project: providing services to taxonomists for standard genome sequencing and annotation.</title>
        <authorList>
            <consortium name="The Broad Institute Genomics Platform"/>
            <consortium name="The Broad Institute Genome Sequencing Center for Infectious Disease"/>
            <person name="Wu L."/>
            <person name="Ma J."/>
        </authorList>
    </citation>
    <scope>NUCLEOTIDE SEQUENCE [LARGE SCALE GENOMIC DNA]</scope>
    <source>
        <strain evidence="3">JCM 14559</strain>
    </source>
</reference>
<keyword evidence="3" id="KW-1185">Reference proteome</keyword>
<evidence type="ECO:0000313" key="2">
    <source>
        <dbReference type="EMBL" id="GAA2102872.1"/>
    </source>
</evidence>
<proteinExistence type="predicted"/>